<dbReference type="NCBIfam" id="TIGR01509">
    <property type="entry name" value="HAD-SF-IA-v3"/>
    <property type="match status" value="1"/>
</dbReference>
<dbReference type="SFLD" id="SFLDS00003">
    <property type="entry name" value="Haloacid_Dehalogenase"/>
    <property type="match status" value="1"/>
</dbReference>
<dbReference type="InterPro" id="IPR023198">
    <property type="entry name" value="PGP-like_dom2"/>
</dbReference>
<dbReference type="InterPro" id="IPR044999">
    <property type="entry name" value="CbbY-like"/>
</dbReference>
<name>A0ABP9CHJ9_9ACTN</name>
<dbReference type="SFLD" id="SFLDG01129">
    <property type="entry name" value="C1.5:_HAD__Beta-PGM__Phosphata"/>
    <property type="match status" value="1"/>
</dbReference>
<dbReference type="EMBL" id="BAABIG010000052">
    <property type="protein sequence ID" value="GAA4811327.1"/>
    <property type="molecule type" value="Genomic_DNA"/>
</dbReference>
<dbReference type="Pfam" id="PF00702">
    <property type="entry name" value="Hydrolase"/>
    <property type="match status" value="1"/>
</dbReference>
<evidence type="ECO:0000313" key="2">
    <source>
        <dbReference type="Proteomes" id="UP001501265"/>
    </source>
</evidence>
<dbReference type="Gene3D" id="3.40.50.1000">
    <property type="entry name" value="HAD superfamily/HAD-like"/>
    <property type="match status" value="1"/>
</dbReference>
<dbReference type="PANTHER" id="PTHR42896">
    <property type="entry name" value="XYLULOSE-1,5-BISPHOSPHATE (XUBP) PHOSPHATASE"/>
    <property type="match status" value="1"/>
</dbReference>
<dbReference type="RefSeq" id="WP_345622136.1">
    <property type="nucleotide sequence ID" value="NZ_BAABIG010000052.1"/>
</dbReference>
<comment type="caution">
    <text evidence="1">The sequence shown here is derived from an EMBL/GenBank/DDBJ whole genome shotgun (WGS) entry which is preliminary data.</text>
</comment>
<reference evidence="2" key="1">
    <citation type="journal article" date="2019" name="Int. J. Syst. Evol. Microbiol.">
        <title>The Global Catalogue of Microorganisms (GCM) 10K type strain sequencing project: providing services to taxonomists for standard genome sequencing and annotation.</title>
        <authorList>
            <consortium name="The Broad Institute Genomics Platform"/>
            <consortium name="The Broad Institute Genome Sequencing Center for Infectious Disease"/>
            <person name="Wu L."/>
            <person name="Ma J."/>
        </authorList>
    </citation>
    <scope>NUCLEOTIDE SEQUENCE [LARGE SCALE GENOMIC DNA]</scope>
    <source>
        <strain evidence="2">JCM 18081</strain>
    </source>
</reference>
<dbReference type="PANTHER" id="PTHR42896:SF2">
    <property type="entry name" value="CBBY-LIKE PROTEIN"/>
    <property type="match status" value="1"/>
</dbReference>
<proteinExistence type="predicted"/>
<dbReference type="InterPro" id="IPR036412">
    <property type="entry name" value="HAD-like_sf"/>
</dbReference>
<keyword evidence="2" id="KW-1185">Reference proteome</keyword>
<dbReference type="SUPFAM" id="SSF56784">
    <property type="entry name" value="HAD-like"/>
    <property type="match status" value="1"/>
</dbReference>
<protein>
    <submittedName>
        <fullName evidence="1">HAD family hydrolase</fullName>
    </submittedName>
</protein>
<sequence length="271" mass="29643">MRQALIFDCDGVIVDVEIQRHLKAFNQVWEEAGVPWRWSDAEYERALRVSGGKERLHLLRDDPRFRAVFDVPDDPEEWRRIVAAWHRRKTQFYVASLRTGEVTARPGVRRLARDALRAGWRVAVASAGARDSVRTLVRAALGTELAAQLTLVTGESVRRKKPAPDVFDVAAASIGVVPERCVVIEDTRNGLLAATASGMTCVVTPTRLSLHDDFSEAALVISGLGDPGLPPEIVLGGPAWGCSRPCMTLDELARLSGVPGPARTGRRSLHG</sequence>
<keyword evidence="1" id="KW-0378">Hydrolase</keyword>
<evidence type="ECO:0000313" key="1">
    <source>
        <dbReference type="EMBL" id="GAA4811327.1"/>
    </source>
</evidence>
<dbReference type="InterPro" id="IPR006439">
    <property type="entry name" value="HAD-SF_hydro_IA"/>
</dbReference>
<dbReference type="GO" id="GO:0016787">
    <property type="term" value="F:hydrolase activity"/>
    <property type="evidence" value="ECO:0007669"/>
    <property type="project" value="UniProtKB-KW"/>
</dbReference>
<dbReference type="InterPro" id="IPR023214">
    <property type="entry name" value="HAD_sf"/>
</dbReference>
<dbReference type="Gene3D" id="1.10.150.240">
    <property type="entry name" value="Putative phosphatase, domain 2"/>
    <property type="match status" value="1"/>
</dbReference>
<gene>
    <name evidence="1" type="ORF">GCM10023220_47840</name>
</gene>
<organism evidence="1 2">
    <name type="scientific">Streptomyces ziwulingensis</name>
    <dbReference type="NCBI Taxonomy" id="1045501"/>
    <lineage>
        <taxon>Bacteria</taxon>
        <taxon>Bacillati</taxon>
        <taxon>Actinomycetota</taxon>
        <taxon>Actinomycetes</taxon>
        <taxon>Kitasatosporales</taxon>
        <taxon>Streptomycetaceae</taxon>
        <taxon>Streptomyces</taxon>
    </lineage>
</organism>
<accession>A0ABP9CHJ9</accession>
<dbReference type="Proteomes" id="UP001501265">
    <property type="component" value="Unassembled WGS sequence"/>
</dbReference>